<feature type="region of interest" description="Disordered" evidence="1">
    <location>
        <begin position="529"/>
        <end position="572"/>
    </location>
</feature>
<dbReference type="InterPro" id="IPR007330">
    <property type="entry name" value="MIT_dom"/>
</dbReference>
<feature type="compositionally biased region" description="Polar residues" evidence="1">
    <location>
        <begin position="557"/>
        <end position="572"/>
    </location>
</feature>
<dbReference type="STRING" id="947166.A0A1D1W4M1"/>
<dbReference type="AlphaFoldDB" id="A0A1D1W4M1"/>
<dbReference type="EMBL" id="BDGG01000012">
    <property type="protein sequence ID" value="GAV05909.1"/>
    <property type="molecule type" value="Genomic_DNA"/>
</dbReference>
<dbReference type="SMART" id="SM00745">
    <property type="entry name" value="MIT"/>
    <property type="match status" value="1"/>
</dbReference>
<evidence type="ECO:0000313" key="4">
    <source>
        <dbReference type="Proteomes" id="UP000186922"/>
    </source>
</evidence>
<name>A0A1D1W4M1_RAMVA</name>
<organism evidence="3 4">
    <name type="scientific">Ramazzottius varieornatus</name>
    <name type="common">Water bear</name>
    <name type="synonym">Tardigrade</name>
    <dbReference type="NCBI Taxonomy" id="947166"/>
    <lineage>
        <taxon>Eukaryota</taxon>
        <taxon>Metazoa</taxon>
        <taxon>Ecdysozoa</taxon>
        <taxon>Tardigrada</taxon>
        <taxon>Eutardigrada</taxon>
        <taxon>Parachela</taxon>
        <taxon>Hypsibioidea</taxon>
        <taxon>Ramazzottiidae</taxon>
        <taxon>Ramazzottius</taxon>
    </lineage>
</organism>
<accession>A0A1D1W4M1</accession>
<evidence type="ECO:0000313" key="3">
    <source>
        <dbReference type="EMBL" id="GAV05909.1"/>
    </source>
</evidence>
<evidence type="ECO:0000259" key="2">
    <source>
        <dbReference type="SMART" id="SM00745"/>
    </source>
</evidence>
<dbReference type="GO" id="GO:0051301">
    <property type="term" value="P:cell division"/>
    <property type="evidence" value="ECO:0007669"/>
    <property type="project" value="TreeGrafter"/>
</dbReference>
<feature type="compositionally biased region" description="Polar residues" evidence="1">
    <location>
        <begin position="529"/>
        <end position="542"/>
    </location>
</feature>
<dbReference type="GO" id="GO:0030514">
    <property type="term" value="P:negative regulation of BMP signaling pathway"/>
    <property type="evidence" value="ECO:0007669"/>
    <property type="project" value="TreeGrafter"/>
</dbReference>
<reference evidence="3 4" key="1">
    <citation type="journal article" date="2016" name="Nat. Commun.">
        <title>Extremotolerant tardigrade genome and improved radiotolerance of human cultured cells by tardigrade-unique protein.</title>
        <authorList>
            <person name="Hashimoto T."/>
            <person name="Horikawa D.D."/>
            <person name="Saito Y."/>
            <person name="Kuwahara H."/>
            <person name="Kozuka-Hata H."/>
            <person name="Shin-I T."/>
            <person name="Minakuchi Y."/>
            <person name="Ohishi K."/>
            <person name="Motoyama A."/>
            <person name="Aizu T."/>
            <person name="Enomoto A."/>
            <person name="Kondo K."/>
            <person name="Tanaka S."/>
            <person name="Hara Y."/>
            <person name="Koshikawa S."/>
            <person name="Sagara H."/>
            <person name="Miura T."/>
            <person name="Yokobori S."/>
            <person name="Miyagawa K."/>
            <person name="Suzuki Y."/>
            <person name="Kubo T."/>
            <person name="Oyama M."/>
            <person name="Kohara Y."/>
            <person name="Fujiyama A."/>
            <person name="Arakawa K."/>
            <person name="Katayama T."/>
            <person name="Toyoda A."/>
            <person name="Kunieda T."/>
        </authorList>
    </citation>
    <scope>NUCLEOTIDE SEQUENCE [LARGE SCALE GENOMIC DNA]</scope>
    <source>
        <strain evidence="3 4">YOKOZUNA-1</strain>
    </source>
</reference>
<dbReference type="PANTHER" id="PTHR21068:SF43">
    <property type="entry name" value="SPARTIN"/>
    <property type="match status" value="1"/>
</dbReference>
<dbReference type="Gene3D" id="1.20.58.80">
    <property type="entry name" value="Phosphotransferase system, lactose/cellobiose-type IIA subunit"/>
    <property type="match status" value="1"/>
</dbReference>
<dbReference type="Pfam" id="PF06911">
    <property type="entry name" value="Senescence"/>
    <property type="match status" value="1"/>
</dbReference>
<feature type="domain" description="MIT" evidence="2">
    <location>
        <begin position="21"/>
        <end position="99"/>
    </location>
</feature>
<comment type="caution">
    <text evidence="3">The sequence shown here is derived from an EMBL/GenBank/DDBJ whole genome shotgun (WGS) entry which is preliminary data.</text>
</comment>
<dbReference type="PANTHER" id="PTHR21068">
    <property type="entry name" value="SPARTIN"/>
    <property type="match status" value="1"/>
</dbReference>
<sequence>MEASHAMSQQDEAAKRDLEKVRMGHDAAYIKIAQGLTLEEQGHHLEAVPHYEEGLKRMEDALSVRCDGPNAVGKGWDRARTNQEKMRRIRKVLEERLGHLKHTAAKDADFQASLVQFTQNLKNSNPPGYNELQLNDEFLSDDFGRVESSSDNQIESPTSQASEVFCIPDGVQIFFVSPEGHVSVPSSPSALKILRLDHPPPTGVHCKTFLQVGAWTYPLLPGASPSLHADYGAYMLPDLASDVEGACVGIILGASVAQETKNHFQTLMKQLTVMKETKVAEAVKEAVPEATVDTLRRENVKEVKGMEAGAQQGQDMYQHPYSKKLLEGAELIVWGIQKGSEKVDAFVREKSVGLKDRIGPDGQPITVNPLLKHGFKFARVASGWTYKLSKKAVKEVSHVSLVLARYLAPKLTASIENAVPHSWKQPSEHDGRSKLDNMYEVTASGIQGASMVYVALDNAAKFLAAGLIDESVQIVNLKYGPTAADAVYTGGNVVMTGLTLGNLGVKGVAKTTAKHTGKMMFEDWHTAKQMRSQGGSKRSSVDIQHAPERSGVYPPTHQASDMPSSSAVYPKL</sequence>
<gene>
    <name evidence="3" type="primary">RvY_15965-1</name>
    <name evidence="3" type="synonym">RvY_15965.1</name>
    <name evidence="3" type="ORF">RvY_15965</name>
</gene>
<dbReference type="GO" id="GO:0005886">
    <property type="term" value="C:plasma membrane"/>
    <property type="evidence" value="ECO:0007669"/>
    <property type="project" value="TreeGrafter"/>
</dbReference>
<dbReference type="InterPro" id="IPR009686">
    <property type="entry name" value="Senescence/spartin_C"/>
</dbReference>
<protein>
    <recommendedName>
        <fullName evidence="2">MIT domain-containing protein</fullName>
    </recommendedName>
</protein>
<evidence type="ECO:0000256" key="1">
    <source>
        <dbReference type="SAM" id="MobiDB-lite"/>
    </source>
</evidence>
<dbReference type="OrthoDB" id="20821at2759"/>
<keyword evidence="4" id="KW-1185">Reference proteome</keyword>
<dbReference type="Proteomes" id="UP000186922">
    <property type="component" value="Unassembled WGS sequence"/>
</dbReference>
<dbReference type="InterPro" id="IPR045036">
    <property type="entry name" value="Spartin-like"/>
</dbReference>
<proteinExistence type="predicted"/>